<reference evidence="2 3" key="1">
    <citation type="submission" date="2013-06" db="EMBL/GenBank/DDBJ databases">
        <authorList>
            <person name="Weinstock G."/>
            <person name="Sodergren E."/>
            <person name="Lobos E.A."/>
            <person name="Fulton L."/>
            <person name="Fulton R."/>
            <person name="Courtney L."/>
            <person name="Fronick C."/>
            <person name="O'Laughlin M."/>
            <person name="Godfrey J."/>
            <person name="Wilson R.M."/>
            <person name="Miner T."/>
            <person name="Farmer C."/>
            <person name="Delehaunty K."/>
            <person name="Cordes M."/>
            <person name="Minx P."/>
            <person name="Tomlinson C."/>
            <person name="Chen J."/>
            <person name="Wollam A."/>
            <person name="Pepin K.H."/>
            <person name="Bhonagiri V."/>
            <person name="Zhang X."/>
            <person name="Warren W."/>
            <person name="Mitreva M."/>
            <person name="Mardis E.R."/>
            <person name="Wilson R.K."/>
        </authorList>
    </citation>
    <scope>NUCLEOTIDE SEQUENCE [LARGE SCALE GENOMIC DNA]</scope>
    <source>
        <strain evidence="2 3">F0279</strain>
    </source>
</reference>
<proteinExistence type="predicted"/>
<gene>
    <name evidence="2" type="ORF">HMPREF9015_01198</name>
</gene>
<sequence length="439" mass="52207">MNQKTLKKQKQKNLLVEQIFEEILLEKEQEILTRKDFEKLLSCGNRHGKYLNKCNDKFCKICAVRNRHERYNKIEQSIFGSEKFAGKKGYSEHFVTFTVDYLQYAENENYKEIFSSFLKKFFKEIRKKDKEISYILKREIAYNEKNNCNNIHSHALVYTKNIDIFSETWQKVTEKQGSISFKFDEVRRKKGTELTEEMKKIMNYLAKDPISCNGITAEKIEDKELLKKIILSTKKTVKNWRTLEFTGVYSPKKSEKKRKEERGRTFVIQDFSREKFEKEKIYVNAKMAVNGNDLLLKFEHNNCRVGQLEKKFGGSATTIKNEKWEKLLEQLGIKEMKDTYIGKQKKRNEQLESWDKKTDVIIPVVLPYSVETNEDKEEIKRLKKIIAEKDKVLIEKDEIIKMLMVSSKNKDEEIKEMKTREKKIALFLLANYNNFNKLE</sequence>
<evidence type="ECO:0000313" key="2">
    <source>
        <dbReference type="EMBL" id="ERK50055.1"/>
    </source>
</evidence>
<accession>U2PHP8</accession>
<dbReference type="PATRIC" id="fig|888055.3.peg.1152"/>
<feature type="domain" description="Replication-associated protein ORF2/G2P" evidence="1">
    <location>
        <begin position="93"/>
        <end position="206"/>
    </location>
</feature>
<comment type="caution">
    <text evidence="2">The sequence shown here is derived from an EMBL/GenBank/DDBJ whole genome shotgun (WGS) entry which is preliminary data.</text>
</comment>
<protein>
    <recommendedName>
        <fullName evidence="1">Replication-associated protein ORF2/G2P domain-containing protein</fullName>
    </recommendedName>
</protein>
<dbReference type="InterPro" id="IPR056906">
    <property type="entry name" value="ORF2/G2P_dom"/>
</dbReference>
<organism evidence="2 3">
    <name type="scientific">Leptotrichia wadei (strain F0279)</name>
    <dbReference type="NCBI Taxonomy" id="888055"/>
    <lineage>
        <taxon>Bacteria</taxon>
        <taxon>Fusobacteriati</taxon>
        <taxon>Fusobacteriota</taxon>
        <taxon>Fusobacteriia</taxon>
        <taxon>Fusobacteriales</taxon>
        <taxon>Leptotrichiaceae</taxon>
        <taxon>Leptotrichia</taxon>
    </lineage>
</organism>
<dbReference type="EMBL" id="AWVM01000065">
    <property type="protein sequence ID" value="ERK50055.1"/>
    <property type="molecule type" value="Genomic_DNA"/>
</dbReference>
<dbReference type="HOGENOM" id="CLU_623751_0_0_0"/>
<evidence type="ECO:0000313" key="3">
    <source>
        <dbReference type="Proteomes" id="UP000016626"/>
    </source>
</evidence>
<dbReference type="Proteomes" id="UP000016626">
    <property type="component" value="Unassembled WGS sequence"/>
</dbReference>
<evidence type="ECO:0000259" key="1">
    <source>
        <dbReference type="Pfam" id="PF23343"/>
    </source>
</evidence>
<dbReference type="AlphaFoldDB" id="U2PHP8"/>
<name>U2PHP8_LEPWF</name>
<dbReference type="Pfam" id="PF23343">
    <property type="entry name" value="REP_ORF2-G2P"/>
    <property type="match status" value="1"/>
</dbReference>